<dbReference type="GO" id="GO:0003700">
    <property type="term" value="F:DNA-binding transcription factor activity"/>
    <property type="evidence" value="ECO:0007669"/>
    <property type="project" value="InterPro"/>
</dbReference>
<dbReference type="Gene3D" id="3.30.505.10">
    <property type="entry name" value="SH2 domain"/>
    <property type="match status" value="1"/>
</dbReference>
<dbReference type="InterPro" id="IPR048988">
    <property type="entry name" value="STAT_linker"/>
</dbReference>
<dbReference type="Proteomes" id="UP000694426">
    <property type="component" value="Unplaced"/>
</dbReference>
<evidence type="ECO:0000313" key="7">
    <source>
        <dbReference type="Proteomes" id="UP000694426"/>
    </source>
</evidence>
<keyword evidence="7" id="KW-1185">Reference proteome</keyword>
<dbReference type="Ensembl" id="ENSABRT00000020922.1">
    <property type="protein sequence ID" value="ENSABRP00000014653.1"/>
    <property type="gene ID" value="ENSABRG00000012932.1"/>
</dbReference>
<dbReference type="InterPro" id="IPR008967">
    <property type="entry name" value="p53-like_TF_DNA-bd_sf"/>
</dbReference>
<evidence type="ECO:0000256" key="4">
    <source>
        <dbReference type="SAM" id="MobiDB-lite"/>
    </source>
</evidence>
<feature type="domain" description="SH2" evidence="5">
    <location>
        <begin position="73"/>
        <end position="170"/>
    </location>
</feature>
<dbReference type="PANTHER" id="PTHR11801">
    <property type="entry name" value="SIGNAL TRANSDUCER AND ACTIVATOR OF TRANSCRIPTION"/>
    <property type="match status" value="1"/>
</dbReference>
<evidence type="ECO:0000256" key="3">
    <source>
        <dbReference type="PROSITE-ProRule" id="PRU00191"/>
    </source>
</evidence>
<protein>
    <recommendedName>
        <fullName evidence="5">SH2 domain-containing protein</fullName>
    </recommendedName>
</protein>
<feature type="region of interest" description="Disordered" evidence="4">
    <location>
        <begin position="184"/>
        <end position="243"/>
    </location>
</feature>
<dbReference type="FunFam" id="3.30.505.10:FF:000003">
    <property type="entry name" value="Signal transducer and activator of transcription"/>
    <property type="match status" value="1"/>
</dbReference>
<dbReference type="InterPro" id="IPR001217">
    <property type="entry name" value="STAT"/>
</dbReference>
<evidence type="ECO:0000259" key="5">
    <source>
        <dbReference type="PROSITE" id="PS50001"/>
    </source>
</evidence>
<comment type="similarity">
    <text evidence="1">Belongs to the transcription factor STAT family.</text>
</comment>
<dbReference type="AlphaFoldDB" id="A0A8B9C554"/>
<evidence type="ECO:0000313" key="6">
    <source>
        <dbReference type="Ensembl" id="ENSABRP00000014653.1"/>
    </source>
</evidence>
<dbReference type="PROSITE" id="PS50001">
    <property type="entry name" value="SH2"/>
    <property type="match status" value="1"/>
</dbReference>
<feature type="compositionally biased region" description="Basic and acidic residues" evidence="4">
    <location>
        <begin position="185"/>
        <end position="197"/>
    </location>
</feature>
<reference evidence="6" key="2">
    <citation type="submission" date="2025-09" db="UniProtKB">
        <authorList>
            <consortium name="Ensembl"/>
        </authorList>
    </citation>
    <scope>IDENTIFICATION</scope>
</reference>
<sequence length="243" mass="27679">MQLEVLSWQFESVAERGLSREHLHMLAEKLLGKVGRHVLSWPKFSKDGAAGFSFWAWLDGILGLLQEHLKKLWKDGLILGFVSRKQEKKLLKGKRTGTFLIRFSESVLGGVTFTWVEHPESGERRPAFRAVVPYTTVELASLALPDIIRDYQLLAEENIPENPLLFLYPDTPRDEAFSPYYSQRQEGELGVRPEVRDPWGPSWAPLGTLRPPTTSPGNPQDPQQPRDSPPRHIPSPQDPQARW</sequence>
<dbReference type="SUPFAM" id="SSF55550">
    <property type="entry name" value="SH2 domain"/>
    <property type="match status" value="1"/>
</dbReference>
<evidence type="ECO:0000256" key="2">
    <source>
        <dbReference type="ARBA" id="ARBA00022999"/>
    </source>
</evidence>
<proteinExistence type="inferred from homology"/>
<dbReference type="GeneTree" id="ENSGT01050000244905"/>
<dbReference type="Pfam" id="PF21354">
    <property type="entry name" value="STAT_linker"/>
    <property type="match status" value="1"/>
</dbReference>
<dbReference type="Pfam" id="PF00017">
    <property type="entry name" value="SH2"/>
    <property type="match status" value="1"/>
</dbReference>
<accession>A0A8B9C554</accession>
<evidence type="ECO:0000256" key="1">
    <source>
        <dbReference type="ARBA" id="ARBA00005586"/>
    </source>
</evidence>
<keyword evidence="2 3" id="KW-0727">SH2 domain</keyword>
<name>A0A8B9C554_9AVES</name>
<dbReference type="InterPro" id="IPR036860">
    <property type="entry name" value="SH2_dom_sf"/>
</dbReference>
<dbReference type="InterPro" id="IPR000980">
    <property type="entry name" value="SH2"/>
</dbReference>
<reference evidence="6" key="1">
    <citation type="submission" date="2025-08" db="UniProtKB">
        <authorList>
            <consortium name="Ensembl"/>
        </authorList>
    </citation>
    <scope>IDENTIFICATION</scope>
</reference>
<organism evidence="6 7">
    <name type="scientific">Anser brachyrhynchus</name>
    <name type="common">Pink-footed goose</name>
    <dbReference type="NCBI Taxonomy" id="132585"/>
    <lineage>
        <taxon>Eukaryota</taxon>
        <taxon>Metazoa</taxon>
        <taxon>Chordata</taxon>
        <taxon>Craniata</taxon>
        <taxon>Vertebrata</taxon>
        <taxon>Euteleostomi</taxon>
        <taxon>Archelosauria</taxon>
        <taxon>Archosauria</taxon>
        <taxon>Dinosauria</taxon>
        <taxon>Saurischia</taxon>
        <taxon>Theropoda</taxon>
        <taxon>Coelurosauria</taxon>
        <taxon>Aves</taxon>
        <taxon>Neognathae</taxon>
        <taxon>Galloanserae</taxon>
        <taxon>Anseriformes</taxon>
        <taxon>Anatidae</taxon>
        <taxon>Anserinae</taxon>
        <taxon>Anser</taxon>
    </lineage>
</organism>
<dbReference type="SUPFAM" id="SSF49417">
    <property type="entry name" value="p53-like transcription factors"/>
    <property type="match status" value="1"/>
</dbReference>
<dbReference type="Gene3D" id="1.10.238.10">
    <property type="entry name" value="EF-hand"/>
    <property type="match status" value="1"/>
</dbReference>
<dbReference type="GO" id="GO:0007165">
    <property type="term" value="P:signal transduction"/>
    <property type="evidence" value="ECO:0007669"/>
    <property type="project" value="InterPro"/>
</dbReference>